<dbReference type="InterPro" id="IPR001180">
    <property type="entry name" value="CNH_dom"/>
</dbReference>
<dbReference type="EMBL" id="NIVC01001660">
    <property type="protein sequence ID" value="PAA65354.1"/>
    <property type="molecule type" value="Genomic_DNA"/>
</dbReference>
<dbReference type="OrthoDB" id="5325112at2759"/>
<dbReference type="GO" id="GO:0012505">
    <property type="term" value="C:endomembrane system"/>
    <property type="evidence" value="ECO:0007669"/>
    <property type="project" value="UniProtKB-SubCell"/>
</dbReference>
<dbReference type="InterPro" id="IPR019453">
    <property type="entry name" value="VPS39/TGFA1_Znf"/>
</dbReference>
<evidence type="ECO:0000256" key="2">
    <source>
        <dbReference type="ARBA" id="ARBA00023136"/>
    </source>
</evidence>
<evidence type="ECO:0000256" key="1">
    <source>
        <dbReference type="ARBA" id="ARBA00004184"/>
    </source>
</evidence>
<organism evidence="5 6">
    <name type="scientific">Macrostomum lignano</name>
    <dbReference type="NCBI Taxonomy" id="282301"/>
    <lineage>
        <taxon>Eukaryota</taxon>
        <taxon>Metazoa</taxon>
        <taxon>Spiralia</taxon>
        <taxon>Lophotrochozoa</taxon>
        <taxon>Platyhelminthes</taxon>
        <taxon>Rhabditophora</taxon>
        <taxon>Macrostomorpha</taxon>
        <taxon>Macrostomida</taxon>
        <taxon>Macrostomidae</taxon>
        <taxon>Macrostomum</taxon>
    </lineage>
</organism>
<name>A0A267EWK2_9PLAT</name>
<protein>
    <recommendedName>
        <fullName evidence="4">CNH domain-containing protein</fullName>
    </recommendedName>
</protein>
<sequence length="911" mass="102227">WRLASSESHVMLENYEPFEAVTILHNLPLQIECLTYCGPTLLVGTNQGHLLSYSISGLDKCPSIQLLKSHKSFSRRPIQQLEAVVPLSLLISLSDGTVSVHNLDTLKALSVLDRTRGASLFACCHQTPADPGGGSGRQANLRLCVHVKQRLLLYHWPPGASQFAELRQELALPAAARAVSWIGPTALCVALKTDYFRIRVDDGEILELFPFSPATGPVMAPVERNTLALCSKDSKTMFVNEKGRWRRGQKSNDGPLMVKWSKEPLLLQYLAPFLIGICADFVEVRTVDQRTSLIQNLDIPSLRSVSQHRGVLFAASAKSVYCLHPRPLSAQIKVLIQRRDFELALRLHEIGQSDPDRADELRDIDVSLVKCHYAFNLFCQRQFAESLDLLELLSIDPANVVAMYPIAPREFRDRVSFPGRVPEFSGQDLLESYFALAKYLSSVRKKLLAQIAQKVPPPPPPIQFYTVDKYQPITADLEKLRQLVDTSLLKCYLESNPALVPSLLRTTNYCHLREAEACLKQKRMWSSLLLLYKNNNDHESSLKLLMEHYQQPGSQISNIEDSVQYLQELGVPYQDLIFRYSRWIIERDPKEGLRIFTESQADGDNALPRIEVANFLESSAPQLLTDYLEHCVLHCKPPDTSESLHTRLANQYRLRLEQQTEPLAVAGARSRLLAFLRRSRHYNAQELLARYPNNDMLEERALLLSRLGQYELAFTILAQYLESPEKAESLAEEILSQPTAETGDAADSSLASLQGEVYGQLIKALLAPLPAEAYKLHAPRAPAPMTQRALQLLKRRPGQIPPVRVLPLLPPATPLADLSDYLLTSLQRLEAEKRLLQSRRGLYHAERLQTAAAFARVRSGRVAIEEGTRCSVCQNRIGASAFARFPSRQVTHYGCMAVMRARLSGGQSGAE</sequence>
<keyword evidence="6" id="KW-1185">Reference proteome</keyword>
<dbReference type="GO" id="GO:0005737">
    <property type="term" value="C:cytoplasm"/>
    <property type="evidence" value="ECO:0007669"/>
    <property type="project" value="TreeGrafter"/>
</dbReference>
<feature type="non-terminal residue" evidence="5">
    <location>
        <position position="1"/>
    </location>
</feature>
<dbReference type="PANTHER" id="PTHR12894">
    <property type="entry name" value="CNH DOMAIN CONTAINING"/>
    <property type="match status" value="1"/>
</dbReference>
<dbReference type="Pfam" id="PF00780">
    <property type="entry name" value="CNH"/>
    <property type="match status" value="1"/>
</dbReference>
<keyword evidence="2" id="KW-0472">Membrane</keyword>
<evidence type="ECO:0000313" key="5">
    <source>
        <dbReference type="EMBL" id="PAA65354.1"/>
    </source>
</evidence>
<comment type="caution">
    <text evidence="5">The sequence shown here is derived from an EMBL/GenBank/DDBJ whole genome shotgun (WGS) entry which is preliminary data.</text>
</comment>
<dbReference type="PANTHER" id="PTHR12894:SF49">
    <property type="entry name" value="VAM6_VPS39-LIKE PROTEIN"/>
    <property type="match status" value="1"/>
</dbReference>
<proteinExistence type="inferred from homology"/>
<dbReference type="Pfam" id="PF10367">
    <property type="entry name" value="zf-Vps39_C"/>
    <property type="match status" value="1"/>
</dbReference>
<dbReference type="AlphaFoldDB" id="A0A267EWK2"/>
<evidence type="ECO:0000313" key="6">
    <source>
        <dbReference type="Proteomes" id="UP000215902"/>
    </source>
</evidence>
<feature type="domain" description="CNH" evidence="4">
    <location>
        <begin position="28"/>
        <end position="312"/>
    </location>
</feature>
<evidence type="ECO:0000256" key="3">
    <source>
        <dbReference type="ARBA" id="ARBA00038201"/>
    </source>
</evidence>
<dbReference type="GO" id="GO:0016020">
    <property type="term" value="C:membrane"/>
    <property type="evidence" value="ECO:0007669"/>
    <property type="project" value="TreeGrafter"/>
</dbReference>
<dbReference type="GO" id="GO:0034058">
    <property type="term" value="P:endosomal vesicle fusion"/>
    <property type="evidence" value="ECO:0007669"/>
    <property type="project" value="TreeGrafter"/>
</dbReference>
<dbReference type="GO" id="GO:0006914">
    <property type="term" value="P:autophagy"/>
    <property type="evidence" value="ECO:0007669"/>
    <property type="project" value="TreeGrafter"/>
</dbReference>
<comment type="subcellular location">
    <subcellularLocation>
        <location evidence="1">Endomembrane system</location>
        <topology evidence="1">Peripheral membrane protein</topology>
    </subcellularLocation>
</comment>
<comment type="similarity">
    <text evidence="3">Belongs to the VAM6/VPS39 family.</text>
</comment>
<evidence type="ECO:0000259" key="4">
    <source>
        <dbReference type="PROSITE" id="PS50219"/>
    </source>
</evidence>
<accession>A0A267EWK2</accession>
<dbReference type="SMART" id="SM00036">
    <property type="entry name" value="CNH"/>
    <property type="match status" value="1"/>
</dbReference>
<dbReference type="STRING" id="282301.A0A267EWK2"/>
<gene>
    <name evidence="5" type="ORF">BOX15_Mlig021694g3</name>
</gene>
<dbReference type="Pfam" id="PF10366">
    <property type="entry name" value="Vps39_1"/>
    <property type="match status" value="1"/>
</dbReference>
<dbReference type="InterPro" id="IPR019452">
    <property type="entry name" value="VPS39/TGF_beta_rcpt-assoc_1"/>
</dbReference>
<dbReference type="InterPro" id="IPR032914">
    <property type="entry name" value="Vam6/VPS39/TRAP1"/>
</dbReference>
<dbReference type="PROSITE" id="PS50219">
    <property type="entry name" value="CNH"/>
    <property type="match status" value="1"/>
</dbReference>
<dbReference type="Proteomes" id="UP000215902">
    <property type="component" value="Unassembled WGS sequence"/>
</dbReference>
<dbReference type="InterPro" id="IPR036322">
    <property type="entry name" value="WD40_repeat_dom_sf"/>
</dbReference>
<dbReference type="SUPFAM" id="SSF50978">
    <property type="entry name" value="WD40 repeat-like"/>
    <property type="match status" value="1"/>
</dbReference>
<reference evidence="5 6" key="1">
    <citation type="submission" date="2017-06" db="EMBL/GenBank/DDBJ databases">
        <title>A platform for efficient transgenesis in Macrostomum lignano, a flatworm model organism for stem cell research.</title>
        <authorList>
            <person name="Berezikov E."/>
        </authorList>
    </citation>
    <scope>NUCLEOTIDE SEQUENCE [LARGE SCALE GENOMIC DNA]</scope>
    <source>
        <strain evidence="5">DV1</strain>
        <tissue evidence="5">Whole organism</tissue>
    </source>
</reference>